<dbReference type="FunFam" id="3.40.50.720:FF:000084">
    <property type="entry name" value="Short-chain dehydrogenase reductase"/>
    <property type="match status" value="1"/>
</dbReference>
<keyword evidence="7" id="KW-1185">Reference proteome</keyword>
<accession>A0A0F6Z7J1</accession>
<dbReference type="PRINTS" id="PR00081">
    <property type="entry name" value="GDHRDH"/>
</dbReference>
<reference evidence="6 7" key="1">
    <citation type="submission" date="2015-04" db="EMBL/GenBank/DDBJ databases">
        <title>Complete Genome Sequence of Brevibacterium flavum ATCC 15168.</title>
        <authorList>
            <person name="Ahn J."/>
            <person name="Park G."/>
            <person name="Jeon W."/>
            <person name="Jang Y."/>
            <person name="Jang M."/>
            <person name="Lee H."/>
            <person name="Lee H."/>
        </authorList>
    </citation>
    <scope>NUCLEOTIDE SEQUENCE [LARGE SCALE GENOMIC DNA]</scope>
    <source>
        <strain evidence="6 7">ATCC 15168</strain>
    </source>
</reference>
<sequence length="252" mass="26748">MTHTTKRVEGKVAFITGAASGMGASHARVLAAHGAKVVITDLNDELGQELVKEIGEEKAHYVHLNVTSFEEWEVAVQKALERFGKIDILINNAGIFSSGSVEDATVADWDKTIAIDLNGTFYGMKAALPALKENPTASIINISSIAGVTGFKNRAAYSAAKWGVQGLTKTSAMDLGKYNIRVNSVHPGSVETPLTANLKRGLGQIPLGRAAQVEEISNLILYLSSDESSFVTGSSFVIDGGETAGNNLRDDQ</sequence>
<keyword evidence="3" id="KW-0520">NAD</keyword>
<name>A0A0F6Z7J1_9CORY</name>
<dbReference type="SUPFAM" id="SSF51735">
    <property type="entry name" value="NAD(P)-binding Rossmann-fold domains"/>
    <property type="match status" value="1"/>
</dbReference>
<dbReference type="InterPro" id="IPR002347">
    <property type="entry name" value="SDR_fam"/>
</dbReference>
<dbReference type="GO" id="GO:0016491">
    <property type="term" value="F:oxidoreductase activity"/>
    <property type="evidence" value="ECO:0007669"/>
    <property type="project" value="UniProtKB-KW"/>
</dbReference>
<dbReference type="PANTHER" id="PTHR43180:SF28">
    <property type="entry name" value="NAD(P)-BINDING ROSSMANN-FOLD SUPERFAMILY PROTEIN"/>
    <property type="match status" value="1"/>
</dbReference>
<keyword evidence="5" id="KW-0753">Steroid metabolism</keyword>
<dbReference type="Pfam" id="PF13561">
    <property type="entry name" value="adh_short_C2"/>
    <property type="match status" value="1"/>
</dbReference>
<dbReference type="Gene3D" id="3.40.50.720">
    <property type="entry name" value="NAD(P)-binding Rossmann-like Domain"/>
    <property type="match status" value="1"/>
</dbReference>
<evidence type="ECO:0000256" key="2">
    <source>
        <dbReference type="ARBA" id="ARBA00023002"/>
    </source>
</evidence>
<keyword evidence="2" id="KW-0560">Oxidoreductase</keyword>
<dbReference type="Proteomes" id="UP000034037">
    <property type="component" value="Chromosome"/>
</dbReference>
<gene>
    <name evidence="6" type="ORF">YH66_00370</name>
</gene>
<evidence type="ECO:0000313" key="6">
    <source>
        <dbReference type="EMBL" id="AKF28891.1"/>
    </source>
</evidence>
<protein>
    <submittedName>
        <fullName evidence="6">3-alpha-hydroxysteroid dehydrogenase</fullName>
    </submittedName>
</protein>
<dbReference type="PATRIC" id="fig|92706.3.peg.72"/>
<evidence type="ECO:0000256" key="1">
    <source>
        <dbReference type="ARBA" id="ARBA00006484"/>
    </source>
</evidence>
<dbReference type="PANTHER" id="PTHR43180">
    <property type="entry name" value="3-OXOACYL-(ACYL-CARRIER-PROTEIN) REDUCTASE (AFU_ORTHOLOGUE AFUA_6G11210)"/>
    <property type="match status" value="1"/>
</dbReference>
<dbReference type="InterPro" id="IPR036291">
    <property type="entry name" value="NAD(P)-bd_dom_sf"/>
</dbReference>
<proteinExistence type="inferred from homology"/>
<evidence type="ECO:0000256" key="5">
    <source>
        <dbReference type="ARBA" id="ARBA00023221"/>
    </source>
</evidence>
<dbReference type="AlphaFoldDB" id="A0A0F6Z7J1"/>
<dbReference type="EMBL" id="CP011309">
    <property type="protein sequence ID" value="AKF28891.1"/>
    <property type="molecule type" value="Genomic_DNA"/>
</dbReference>
<dbReference type="HOGENOM" id="CLU_010194_1_0_11"/>
<dbReference type="NCBIfam" id="NF005559">
    <property type="entry name" value="PRK07231.1"/>
    <property type="match status" value="1"/>
</dbReference>
<evidence type="ECO:0000256" key="3">
    <source>
        <dbReference type="ARBA" id="ARBA00023027"/>
    </source>
</evidence>
<evidence type="ECO:0000313" key="7">
    <source>
        <dbReference type="Proteomes" id="UP000034037"/>
    </source>
</evidence>
<dbReference type="GO" id="GO:0008202">
    <property type="term" value="P:steroid metabolic process"/>
    <property type="evidence" value="ECO:0007669"/>
    <property type="project" value="UniProtKB-KW"/>
</dbReference>
<dbReference type="PRINTS" id="PR00080">
    <property type="entry name" value="SDRFAMILY"/>
</dbReference>
<evidence type="ECO:0000256" key="4">
    <source>
        <dbReference type="ARBA" id="ARBA00023098"/>
    </source>
</evidence>
<organism evidence="6 7">
    <name type="scientific">[Brevibacterium] flavum</name>
    <dbReference type="NCBI Taxonomy" id="92706"/>
    <lineage>
        <taxon>Bacteria</taxon>
        <taxon>Bacillati</taxon>
        <taxon>Actinomycetota</taxon>
        <taxon>Actinomycetes</taxon>
        <taxon>Mycobacteriales</taxon>
        <taxon>Corynebacteriaceae</taxon>
        <taxon>Corynebacterium</taxon>
    </lineage>
</organism>
<keyword evidence="4" id="KW-0443">Lipid metabolism</keyword>
<comment type="similarity">
    <text evidence="1">Belongs to the short-chain dehydrogenases/reductases (SDR) family.</text>
</comment>